<organism evidence="3 4">
    <name type="scientific">Loxostege sticticalis</name>
    <name type="common">Beet webworm moth</name>
    <dbReference type="NCBI Taxonomy" id="481309"/>
    <lineage>
        <taxon>Eukaryota</taxon>
        <taxon>Metazoa</taxon>
        <taxon>Ecdysozoa</taxon>
        <taxon>Arthropoda</taxon>
        <taxon>Hexapoda</taxon>
        <taxon>Insecta</taxon>
        <taxon>Pterygota</taxon>
        <taxon>Neoptera</taxon>
        <taxon>Endopterygota</taxon>
        <taxon>Lepidoptera</taxon>
        <taxon>Glossata</taxon>
        <taxon>Ditrysia</taxon>
        <taxon>Pyraloidea</taxon>
        <taxon>Crambidae</taxon>
        <taxon>Pyraustinae</taxon>
        <taxon>Loxostege</taxon>
    </lineage>
</organism>
<feature type="region of interest" description="Disordered" evidence="1">
    <location>
        <begin position="783"/>
        <end position="813"/>
    </location>
</feature>
<dbReference type="Proteomes" id="UP001549921">
    <property type="component" value="Unassembled WGS sequence"/>
</dbReference>
<evidence type="ECO:0000313" key="4">
    <source>
        <dbReference type="Proteomes" id="UP001549921"/>
    </source>
</evidence>
<keyword evidence="2" id="KW-0472">Membrane</keyword>
<gene>
    <name evidence="3" type="ORF">ABMA28_000803</name>
</gene>
<protein>
    <submittedName>
        <fullName evidence="3">Uncharacterized protein</fullName>
    </submittedName>
</protein>
<feature type="transmembrane region" description="Helical" evidence="2">
    <location>
        <begin position="375"/>
        <end position="397"/>
    </location>
</feature>
<comment type="caution">
    <text evidence="3">The sequence shown here is derived from an EMBL/GenBank/DDBJ whole genome shotgun (WGS) entry which is preliminary data.</text>
</comment>
<name>A0ABD0T3L6_LOXSC</name>
<feature type="region of interest" description="Disordered" evidence="1">
    <location>
        <begin position="17"/>
        <end position="38"/>
    </location>
</feature>
<feature type="compositionally biased region" description="Basic residues" evidence="1">
    <location>
        <begin position="28"/>
        <end position="38"/>
    </location>
</feature>
<feature type="compositionally biased region" description="Basic and acidic residues" evidence="1">
    <location>
        <begin position="17"/>
        <end position="27"/>
    </location>
</feature>
<proteinExistence type="predicted"/>
<reference evidence="3 4" key="1">
    <citation type="submission" date="2024-06" db="EMBL/GenBank/DDBJ databases">
        <title>A chromosome-level genome assembly of beet webworm, Loxostege sticticalis.</title>
        <authorList>
            <person name="Zhang Y."/>
        </authorList>
    </citation>
    <scope>NUCLEOTIDE SEQUENCE [LARGE SCALE GENOMIC DNA]</scope>
    <source>
        <strain evidence="3">AQ028</strain>
        <tissue evidence="3">Male pupae</tissue>
    </source>
</reference>
<dbReference type="EMBL" id="JBEDNZ010000010">
    <property type="protein sequence ID" value="KAL0832606.1"/>
    <property type="molecule type" value="Genomic_DNA"/>
</dbReference>
<evidence type="ECO:0000256" key="1">
    <source>
        <dbReference type="SAM" id="MobiDB-lite"/>
    </source>
</evidence>
<evidence type="ECO:0000313" key="3">
    <source>
        <dbReference type="EMBL" id="KAL0832606.1"/>
    </source>
</evidence>
<sequence>MHRLKVVSFDKVLSEKENDTEKTEKSKNKSKRHHDHDRKIRHKILSTLKEIKIQRLKAHNATNTEEQVIKKDTGLRTAKKRSLTSISEQFRLCTKGIFLKSLSSIKTISLDDIKKALINNVNVKRRQKRVKQSHKNTAVSKINVQRRIESKDDIKVLYSFERAKSPEDKRNYEIQRSASDIFGFGSANRARKNPYLYFCTSNNTGLLPTQRRRKKKTEAPPYIIHQVYPLRLPSRPKRSRVQREYIMDHYNVVGFPKCSKISINSSKLHDQGCSLKFHDHHQSTPLHSYSLKNHDTHNATLAASPDCTGDAGKSNVCEIVGKQRKPSDMCIKKIRECPKTNPKNFREWILLKCRICLIKLKLFVLLLLKLLKYLLIALVIIAWSPCILALAVCWLLVYPLKPHYVLEDIKKSEHFVTCCSTQKIISPTKQKCLSTRILEWTVKTSRCFISKIFDLYPSLMHTELGKYKELGLQKQKHKLCKPLKVTQTCSPNQITEIRPKDCNTSSKWQPHPSKRYILFYDSERGWLMKPLRSEPCDESKWPEVVQNFRFNRKAVTFLNAKQEEDEYAHNCACAPPYCPYPPLPTTIDKMTCVSSTSCFPKEKVDQKSSHKMSQQELTPIVTSFSPLDQKASREKTKQLYLGDASIASENQKSASKISVRKKSKQLLIPADTIYVPMDQKQARKLGVESDGLRYAPIDQQAARKLSKQGYIPDDRIYAPMDEKAARKLSKQGYIPDDWIYAPIDKKSARKLSKQGYSPDDRIYAPLDERAARRTTKQSLLPKYMNNDTINEEDADKKSKRGRQSFPFIPPKKCNPCPKRKLLLEKRAKAKEQARPKKRCPHPPICRTCVRPCRKRPHTRLQSQTNYYKSRRAYKSNATVQYVKGVKPEPSVGARVCESFKSCGRSLRQLVFEAEKQWDVEIDCNSIYIQTLRKRPCLWIYYRCKSIYPTFLACHRACCNFGYVLLLMLTMCVWCPCFGILYIFCHLMCGCNQ</sequence>
<dbReference type="AlphaFoldDB" id="A0ABD0T3L6"/>
<keyword evidence="2" id="KW-1133">Transmembrane helix</keyword>
<keyword evidence="2" id="KW-0812">Transmembrane</keyword>
<accession>A0ABD0T3L6</accession>
<evidence type="ECO:0000256" key="2">
    <source>
        <dbReference type="SAM" id="Phobius"/>
    </source>
</evidence>
<feature type="transmembrane region" description="Helical" evidence="2">
    <location>
        <begin position="960"/>
        <end position="983"/>
    </location>
</feature>